<dbReference type="OrthoDB" id="9788640at2"/>
<comment type="catalytic activity">
    <reaction evidence="6">
        <text>DNA(n) + a 2'-deoxyribonucleoside 5'-triphosphate = DNA(n+1) + diphosphate</text>
        <dbReference type="Rhea" id="RHEA:22508"/>
        <dbReference type="Rhea" id="RHEA-COMP:17339"/>
        <dbReference type="Rhea" id="RHEA-COMP:17340"/>
        <dbReference type="ChEBI" id="CHEBI:33019"/>
        <dbReference type="ChEBI" id="CHEBI:61560"/>
        <dbReference type="ChEBI" id="CHEBI:173112"/>
        <dbReference type="EC" id="2.7.7.7"/>
    </reaction>
</comment>
<dbReference type="STRING" id="1666912.Ga0058931_2788"/>
<dbReference type="InterPro" id="IPR043128">
    <property type="entry name" value="Rev_trsase/Diguanyl_cyclase"/>
</dbReference>
<dbReference type="EC" id="2.7.7.7" evidence="3"/>
<dbReference type="RefSeq" id="WP_072246849.1">
    <property type="nucleotide sequence ID" value="NZ_FBYC01000004.1"/>
</dbReference>
<dbReference type="CDD" id="cd03468">
    <property type="entry name" value="PolY_like"/>
    <property type="match status" value="1"/>
</dbReference>
<gene>
    <name evidence="10" type="primary">imuB</name>
    <name evidence="9" type="ORF">Ga0058931_2788</name>
    <name evidence="10" type="ORF">HLUCCA05_11775</name>
</gene>
<keyword evidence="12" id="KW-1185">Reference proteome</keyword>
<evidence type="ECO:0000313" key="9">
    <source>
        <dbReference type="EMBL" id="CUX83118.1"/>
    </source>
</evidence>
<reference evidence="9 12" key="2">
    <citation type="submission" date="2016-01" db="EMBL/GenBank/DDBJ databases">
        <authorList>
            <person name="Varghese N."/>
        </authorList>
    </citation>
    <scope>NUCLEOTIDE SEQUENCE [LARGE SCALE GENOMIC DNA]</scope>
    <source>
        <strain evidence="9 12">HL-91</strain>
    </source>
</reference>
<evidence type="ECO:0000256" key="6">
    <source>
        <dbReference type="ARBA" id="ARBA00049244"/>
    </source>
</evidence>
<dbReference type="InterPro" id="IPR017961">
    <property type="entry name" value="DNA_pol_Y-fam_little_finger"/>
</dbReference>
<dbReference type="Proteomes" id="UP000182045">
    <property type="component" value="Unassembled WGS sequence"/>
</dbReference>
<sequence>MPAQRRIIVIWLPRLQSDLALRRLGLDAPFAVVDRQRGAERLVCLNARAEGLGLARGMGLADARALCPDLLTRPADPYRSAQALESLRRWALRYCPWAACDGTDGLALDITGAAHLMGGEDALMDDLLARLARMGFSTCAGLADTRGAAWAVAHVGPGGIIPPGGTPTALGRLPLAALRLDAKTLTALERLGLRHVRDLAQMPRAPLARRFGAGLLQRLDQAMGDLPEPIAPPPAPPVMAVRLSLPEPVGLLGDLQAGLARLLERLCQHLHRAELGARRLVLDLSRVDGHAVRLEIRLARAMRDAGTIAPLFDRALDGVDAGFGIDGMRLSAPDTDPMPLQQVTTGGAQAQDDLADLLSRLGNRLGFEHVQRLLPADSHIPEKAFTVAAAAYSDPAQDWPRGLPPRPLVLFAPEPIVGHGRTVPRRFKWRGQWWQVMAASGPERITPEWWLDDPNWRSGMRDYWRVQTDRGARLWLFHTPQRDGWCVQGEFA</sequence>
<dbReference type="PATRIC" id="fig|1666912.4.peg.2571"/>
<dbReference type="PANTHER" id="PTHR35369">
    <property type="entry name" value="BLR3025 PROTEIN-RELATED"/>
    <property type="match status" value="1"/>
</dbReference>
<comment type="similarity">
    <text evidence="1">Belongs to the DNA polymerase type-Y family.</text>
</comment>
<dbReference type="InterPro" id="IPR050356">
    <property type="entry name" value="SulA_CellDiv_inhibitor"/>
</dbReference>
<evidence type="ECO:0000256" key="2">
    <source>
        <dbReference type="ARBA" id="ARBA00011245"/>
    </source>
</evidence>
<dbReference type="InterPro" id="IPR043502">
    <property type="entry name" value="DNA/RNA_pol_sf"/>
</dbReference>
<evidence type="ECO:0000256" key="3">
    <source>
        <dbReference type="ARBA" id="ARBA00012417"/>
    </source>
</evidence>
<reference evidence="10 11" key="1">
    <citation type="submission" date="2015-09" db="EMBL/GenBank/DDBJ databases">
        <title>Identification and resolution of microdiversity through metagenomic sequencing of parallel consortia.</title>
        <authorList>
            <person name="Nelson W.C."/>
            <person name="Romine M.F."/>
            <person name="Lindemann S.R."/>
        </authorList>
    </citation>
    <scope>NUCLEOTIDE SEQUENCE [LARGE SCALE GENOMIC DNA]</scope>
    <source>
        <strain evidence="10">HL-91</strain>
    </source>
</reference>
<evidence type="ECO:0000256" key="4">
    <source>
        <dbReference type="ARBA" id="ARBA00022763"/>
    </source>
</evidence>
<protein>
    <recommendedName>
        <fullName evidence="3">DNA-directed DNA polymerase</fullName>
        <ecNumber evidence="3">2.7.7.7</ecNumber>
    </recommendedName>
</protein>
<keyword evidence="4" id="KW-0227">DNA damage</keyword>
<evidence type="ECO:0000259" key="7">
    <source>
        <dbReference type="Pfam" id="PF00817"/>
    </source>
</evidence>
<feature type="domain" description="UmuC" evidence="7">
    <location>
        <begin position="26"/>
        <end position="152"/>
    </location>
</feature>
<name>A0A0P7WK80_9RHOB</name>
<dbReference type="InterPro" id="IPR001126">
    <property type="entry name" value="UmuC"/>
</dbReference>
<comment type="subunit">
    <text evidence="2">Monomer.</text>
</comment>
<dbReference type="SUPFAM" id="SSF56672">
    <property type="entry name" value="DNA/RNA polymerases"/>
    <property type="match status" value="1"/>
</dbReference>
<dbReference type="Gene3D" id="3.30.70.270">
    <property type="match status" value="1"/>
</dbReference>
<dbReference type="Gene3D" id="3.40.1170.60">
    <property type="match status" value="1"/>
</dbReference>
<evidence type="ECO:0000313" key="12">
    <source>
        <dbReference type="Proteomes" id="UP000182045"/>
    </source>
</evidence>
<feature type="domain" description="DNA polymerase Y-family little finger" evidence="8">
    <location>
        <begin position="244"/>
        <end position="329"/>
    </location>
</feature>
<evidence type="ECO:0000313" key="10">
    <source>
        <dbReference type="EMBL" id="KPP94491.1"/>
    </source>
</evidence>
<dbReference type="PANTHER" id="PTHR35369:SF2">
    <property type="entry name" value="BLR3025 PROTEIN"/>
    <property type="match status" value="1"/>
</dbReference>
<evidence type="ECO:0000256" key="5">
    <source>
        <dbReference type="ARBA" id="ARBA00025589"/>
    </source>
</evidence>
<dbReference type="EMBL" id="FBYC01000004">
    <property type="protein sequence ID" value="CUX83118.1"/>
    <property type="molecule type" value="Genomic_DNA"/>
</dbReference>
<comment type="function">
    <text evidence="5">Poorly processive, error-prone DNA polymerase involved in untargeted mutagenesis. Copies undamaged DNA at stalled replication forks, which arise in vivo from mismatched or misaligned primer ends. These misaligned primers can be extended by PolIV. Exhibits no 3'-5' exonuclease (proofreading) activity. May be involved in translesional synthesis, in conjunction with the beta clamp from PolIII.</text>
</comment>
<organism evidence="10 11">
    <name type="scientific">Roseibaca calidilacus</name>
    <dbReference type="NCBI Taxonomy" id="1666912"/>
    <lineage>
        <taxon>Bacteria</taxon>
        <taxon>Pseudomonadati</taxon>
        <taxon>Pseudomonadota</taxon>
        <taxon>Alphaproteobacteria</taxon>
        <taxon>Rhodobacterales</taxon>
        <taxon>Paracoccaceae</taxon>
        <taxon>Roseinatronobacter</taxon>
    </lineage>
</organism>
<dbReference type="EMBL" id="LJSG01000005">
    <property type="protein sequence ID" value="KPP94491.1"/>
    <property type="molecule type" value="Genomic_DNA"/>
</dbReference>
<dbReference type="GO" id="GO:0006281">
    <property type="term" value="P:DNA repair"/>
    <property type="evidence" value="ECO:0007669"/>
    <property type="project" value="InterPro"/>
</dbReference>
<comment type="caution">
    <text evidence="10">The sequence shown here is derived from an EMBL/GenBank/DDBJ whole genome shotgun (WGS) entry which is preliminary data.</text>
</comment>
<dbReference type="AlphaFoldDB" id="A0A0P7WK80"/>
<evidence type="ECO:0000256" key="1">
    <source>
        <dbReference type="ARBA" id="ARBA00010945"/>
    </source>
</evidence>
<dbReference type="Pfam" id="PF11799">
    <property type="entry name" value="IMS_C"/>
    <property type="match status" value="1"/>
</dbReference>
<dbReference type="Pfam" id="PF00817">
    <property type="entry name" value="IMS"/>
    <property type="match status" value="1"/>
</dbReference>
<evidence type="ECO:0000313" key="11">
    <source>
        <dbReference type="Proteomes" id="UP000050413"/>
    </source>
</evidence>
<proteinExistence type="inferred from homology"/>
<dbReference type="Proteomes" id="UP000050413">
    <property type="component" value="Unassembled WGS sequence"/>
</dbReference>
<accession>A0A0P7WK80</accession>
<evidence type="ECO:0000259" key="8">
    <source>
        <dbReference type="Pfam" id="PF11799"/>
    </source>
</evidence>
<dbReference type="GO" id="GO:0003684">
    <property type="term" value="F:damaged DNA binding"/>
    <property type="evidence" value="ECO:0007669"/>
    <property type="project" value="InterPro"/>
</dbReference>